<evidence type="ECO:0008006" key="4">
    <source>
        <dbReference type="Google" id="ProtNLM"/>
    </source>
</evidence>
<keyword evidence="3" id="KW-1185">Reference proteome</keyword>
<reference evidence="2 3" key="1">
    <citation type="submission" date="2020-08" db="EMBL/GenBank/DDBJ databases">
        <title>Whole genome shotgun sequence of Actinoplanes ianthinogenes NBRC 13996.</title>
        <authorList>
            <person name="Komaki H."/>
            <person name="Tamura T."/>
        </authorList>
    </citation>
    <scope>NUCLEOTIDE SEQUENCE [LARGE SCALE GENOMIC DNA]</scope>
    <source>
        <strain evidence="2 3">NBRC 13996</strain>
    </source>
</reference>
<dbReference type="Proteomes" id="UP000676967">
    <property type="component" value="Chromosome"/>
</dbReference>
<protein>
    <recommendedName>
        <fullName evidence="4">Dynamin family protein</fullName>
    </recommendedName>
</protein>
<evidence type="ECO:0000256" key="1">
    <source>
        <dbReference type="SAM" id="MobiDB-lite"/>
    </source>
</evidence>
<organism evidence="2 3">
    <name type="scientific">Actinoplanes ianthinogenes</name>
    <dbReference type="NCBI Taxonomy" id="122358"/>
    <lineage>
        <taxon>Bacteria</taxon>
        <taxon>Bacillati</taxon>
        <taxon>Actinomycetota</taxon>
        <taxon>Actinomycetes</taxon>
        <taxon>Micromonosporales</taxon>
        <taxon>Micromonosporaceae</taxon>
        <taxon>Actinoplanes</taxon>
    </lineage>
</organism>
<dbReference type="SUPFAM" id="SSF52540">
    <property type="entry name" value="P-loop containing nucleoside triphosphate hydrolases"/>
    <property type="match status" value="1"/>
</dbReference>
<sequence>MTDSQAIKAMRAEAVETADAVLAERVLLDPDLADRIEKARQRVLAAAAEPVTVAFVGQFTTGKSVLLGALLGDPGLLPATANATTGNITALHPVVDPGDGPTRVQDPVAVRYFDGPALAACRDAMLRTLAADARKYGLAEPGGDDWEQISDWCRRVAWDVEDLRVPVRELIGLRDAAVSYPWLVTGAPLRLDWATVREGLLPIVARPPGHVPGWELPPARPVQVDQVDAEFLRSTASLVDRVSVTVRVPARYWPFERHRVDDDVVLLDFPGRGASPSEMRDRFLLRHTLPRLNTIMLLIDPERPDASDPGRIRMDFAQLDHEDGQQGGPAKRRDAVLALISRFDRLEESAPELATDRAPLSSADIVGHPHLTGLKALWREAERATSEDGDGTAIVSVATAWALGDADRPPPIRPPAHRDPGEWRATLRQAAAAWGQIAGRVPGGQGIAGPLRDYAQDGGLGRLRRLVTRHAEQHGLAQKRSRIHPHLAELRELAGAARQQLEEELDRRAESAASPMYAFRDLVTAAKAAAATSARRCAVDVFAPSFTLASGRTGAAEIQRAVTAAVFGWREWERLFSSVTDRTVRPGQRPVATLTRDFLQPFTDAVTLARQTGADVADRMILHWLVQRRDELGDGIDRLRDGLGEHREAALARHPDVLEDLRRAVQIKWLSDLEVPPGTSPPPTAADIFPLRADRALPWHRERADRIESHQVYVMRLRRELAASAVRAGHTAMAARLRRRTAVMHRELNELTDRLPIGQELDAFLTDVFGPAGHRTTTEDDRLRDDPQLGEDKGFA</sequence>
<name>A0ABM7LJT1_9ACTN</name>
<evidence type="ECO:0000313" key="3">
    <source>
        <dbReference type="Proteomes" id="UP000676967"/>
    </source>
</evidence>
<dbReference type="InterPro" id="IPR027417">
    <property type="entry name" value="P-loop_NTPase"/>
</dbReference>
<proteinExistence type="predicted"/>
<evidence type="ECO:0000313" key="2">
    <source>
        <dbReference type="EMBL" id="BCJ39521.1"/>
    </source>
</evidence>
<dbReference type="RefSeq" id="WP_189334080.1">
    <property type="nucleotide sequence ID" value="NZ_AP023356.1"/>
</dbReference>
<dbReference type="Gene3D" id="3.40.50.300">
    <property type="entry name" value="P-loop containing nucleotide triphosphate hydrolases"/>
    <property type="match status" value="1"/>
</dbReference>
<feature type="compositionally biased region" description="Basic and acidic residues" evidence="1">
    <location>
        <begin position="776"/>
        <end position="796"/>
    </location>
</feature>
<gene>
    <name evidence="2" type="ORF">Aiant_01780</name>
</gene>
<feature type="region of interest" description="Disordered" evidence="1">
    <location>
        <begin position="770"/>
        <end position="796"/>
    </location>
</feature>
<accession>A0ABM7LJT1</accession>
<dbReference type="EMBL" id="AP023356">
    <property type="protein sequence ID" value="BCJ39521.1"/>
    <property type="molecule type" value="Genomic_DNA"/>
</dbReference>